<evidence type="ECO:0000313" key="2">
    <source>
        <dbReference type="EMBL" id="MED6271682.1"/>
    </source>
</evidence>
<name>A0ABU7D973_9TELE</name>
<protein>
    <submittedName>
        <fullName evidence="2">Uncharacterized protein</fullName>
    </submittedName>
</protein>
<evidence type="ECO:0000256" key="1">
    <source>
        <dbReference type="SAM" id="MobiDB-lite"/>
    </source>
</evidence>
<comment type="caution">
    <text evidence="2">The sequence shown here is derived from an EMBL/GenBank/DDBJ whole genome shotgun (WGS) entry which is preliminary data.</text>
</comment>
<sequence>MDLKSGDAQRCSWKEGNSSPGFKQPSGLLINHRLQIQHFFRRSMREDWACLFPPDSSLQLSSHLLAFSFTFNQRRRKSQENKLFIPRIASELASVLLT</sequence>
<evidence type="ECO:0000313" key="3">
    <source>
        <dbReference type="Proteomes" id="UP001352852"/>
    </source>
</evidence>
<accession>A0ABU7D973</accession>
<feature type="region of interest" description="Disordered" evidence="1">
    <location>
        <begin position="1"/>
        <end position="25"/>
    </location>
</feature>
<organism evidence="2 3">
    <name type="scientific">Characodon lateralis</name>
    <dbReference type="NCBI Taxonomy" id="208331"/>
    <lineage>
        <taxon>Eukaryota</taxon>
        <taxon>Metazoa</taxon>
        <taxon>Chordata</taxon>
        <taxon>Craniata</taxon>
        <taxon>Vertebrata</taxon>
        <taxon>Euteleostomi</taxon>
        <taxon>Actinopterygii</taxon>
        <taxon>Neopterygii</taxon>
        <taxon>Teleostei</taxon>
        <taxon>Neoteleostei</taxon>
        <taxon>Acanthomorphata</taxon>
        <taxon>Ovalentaria</taxon>
        <taxon>Atherinomorphae</taxon>
        <taxon>Cyprinodontiformes</taxon>
        <taxon>Goodeidae</taxon>
        <taxon>Characodon</taxon>
    </lineage>
</organism>
<proteinExistence type="predicted"/>
<reference evidence="2 3" key="1">
    <citation type="submission" date="2021-06" db="EMBL/GenBank/DDBJ databases">
        <authorList>
            <person name="Palmer J.M."/>
        </authorList>
    </citation>
    <scope>NUCLEOTIDE SEQUENCE [LARGE SCALE GENOMIC DNA]</scope>
    <source>
        <strain evidence="2 3">CL_MEX2019</strain>
        <tissue evidence="2">Muscle</tissue>
    </source>
</reference>
<gene>
    <name evidence="2" type="ORF">CHARACLAT_022812</name>
</gene>
<keyword evidence="3" id="KW-1185">Reference proteome</keyword>
<dbReference type="Proteomes" id="UP001352852">
    <property type="component" value="Unassembled WGS sequence"/>
</dbReference>
<dbReference type="EMBL" id="JAHUTJ010018752">
    <property type="protein sequence ID" value="MED6271682.1"/>
    <property type="molecule type" value="Genomic_DNA"/>
</dbReference>